<dbReference type="CDD" id="cd24145">
    <property type="entry name" value="Mgr3-like"/>
    <property type="match status" value="1"/>
</dbReference>
<dbReference type="Proteomes" id="UP000034112">
    <property type="component" value="Unassembled WGS sequence"/>
</dbReference>
<feature type="region of interest" description="Disordered" evidence="1">
    <location>
        <begin position="285"/>
        <end position="308"/>
    </location>
</feature>
<keyword evidence="2" id="KW-0812">Transmembrane</keyword>
<sequence length="674" mass="75258">MGKYFQLRASSLRLQAATTQPITATLLHAQIFEAMSISAVASLRPVRGQCLRHATTGLLSVQVKSPAATVHLRAVVALRPQQIRHQSTSQTPQDKDSAQGKPQITFRQFAGRALGVSLRNLVVALSPRGIRQSYRENPGVTTLNVLLLLFTFVFSAVAIRAYINTFYNSQFSRYPEPVANTLRRAIYYTNIKPDPELALRYYKKAMEQCAEVGLDPFSDEVLGIRIQVAFWLEKINSHKAAIDVLESVLGDCRKWIDVMEQSAKDGKVDNQGHYVGDAQKTAAVAAASGDKTDQADDAAAPPEPSETLWRKRERLLSKAISTSVKLGELYSDEHVLNPDKSHEHLVWAVETSLKEFRRRKIDGPKPGEEKWLSPEELGGSMESLGRDYERRDQFQLAIPLFFQALRLCESPCHRAVIMNNLAAAFSQQPLYATGTMEPSEGLKELLDASMPTTRKECLEAGLNWAQNAYVHAKDVKGDDRTPECDEACAVALCNWGDIAAMLGKTELARKKYEQCIEMSGKMQFPEGVKQAQQGLARLTMEIAVALLYAIIIETTSTLSTMIALSSNTANLWIFYRFFFQKLDPLIMLWSGYVNLRNGSFSSSLFFNSSSSSQHRDAFVLEQMFALMTTVAAMTAMLLHYTDDIKVWRMIQVVLLIWNFKSTSSGHSLHHVAKG</sequence>
<reference evidence="4" key="1">
    <citation type="journal article" date="2015" name="Genome Announc.">
        <title>Draft whole-genome sequence of the biocontrol agent Trichoderma harzianum T6776.</title>
        <authorList>
            <person name="Baroncelli R."/>
            <person name="Piaggeschi G."/>
            <person name="Fiorini L."/>
            <person name="Bertolini E."/>
            <person name="Zapparata A."/>
            <person name="Pe M.E."/>
            <person name="Sarrocco S."/>
            <person name="Vannacci G."/>
        </authorList>
    </citation>
    <scope>NUCLEOTIDE SEQUENCE [LARGE SCALE GENOMIC DNA]</scope>
    <source>
        <strain evidence="4">T6776</strain>
    </source>
</reference>
<dbReference type="AlphaFoldDB" id="A0A0F9X254"/>
<dbReference type="OMA" id="QHANEPQ"/>
<evidence type="ECO:0000256" key="1">
    <source>
        <dbReference type="SAM" id="MobiDB-lite"/>
    </source>
</evidence>
<evidence type="ECO:0000256" key="2">
    <source>
        <dbReference type="SAM" id="Phobius"/>
    </source>
</evidence>
<dbReference type="InterPro" id="IPR011990">
    <property type="entry name" value="TPR-like_helical_dom_sf"/>
</dbReference>
<comment type="caution">
    <text evidence="3">The sequence shown here is derived from an EMBL/GenBank/DDBJ whole genome shotgun (WGS) entry which is preliminary data.</text>
</comment>
<evidence type="ECO:0000313" key="3">
    <source>
        <dbReference type="EMBL" id="KKO99310.1"/>
    </source>
</evidence>
<dbReference type="SUPFAM" id="SSF48452">
    <property type="entry name" value="TPR-like"/>
    <property type="match status" value="1"/>
</dbReference>
<protein>
    <recommendedName>
        <fullName evidence="5">TPR domain-containing protein</fullName>
    </recommendedName>
</protein>
<dbReference type="OrthoDB" id="10050400at2759"/>
<proteinExistence type="predicted"/>
<organism evidence="3 4">
    <name type="scientific">Trichoderma harzianum</name>
    <name type="common">Hypocrea lixii</name>
    <dbReference type="NCBI Taxonomy" id="5544"/>
    <lineage>
        <taxon>Eukaryota</taxon>
        <taxon>Fungi</taxon>
        <taxon>Dikarya</taxon>
        <taxon>Ascomycota</taxon>
        <taxon>Pezizomycotina</taxon>
        <taxon>Sordariomycetes</taxon>
        <taxon>Hypocreomycetidae</taxon>
        <taxon>Hypocreales</taxon>
        <taxon>Hypocreaceae</taxon>
        <taxon>Trichoderma</taxon>
    </lineage>
</organism>
<dbReference type="InterPro" id="IPR019734">
    <property type="entry name" value="TPR_rpt"/>
</dbReference>
<feature type="transmembrane region" description="Helical" evidence="2">
    <location>
        <begin position="542"/>
        <end position="564"/>
    </location>
</feature>
<dbReference type="PANTHER" id="PTHR28142:SF1">
    <property type="entry name" value="MITOCHONDRIAL INNER MEMBRANE I-AAA PROTEASE SUPERCOMPLEX SUBUNIT MGR3-RELATED"/>
    <property type="match status" value="1"/>
</dbReference>
<dbReference type="PANTHER" id="PTHR28142">
    <property type="entry name" value="MITOCHONDRIAL INNER MEMBRANE I-AAA PROTEASE SUPERCOMPLEX SUBUNIT MGR3-RELATED"/>
    <property type="match status" value="1"/>
</dbReference>
<name>A0A0F9X254_TRIHA</name>
<feature type="transmembrane region" description="Helical" evidence="2">
    <location>
        <begin position="618"/>
        <end position="640"/>
    </location>
</feature>
<evidence type="ECO:0000313" key="4">
    <source>
        <dbReference type="Proteomes" id="UP000034112"/>
    </source>
</evidence>
<evidence type="ECO:0008006" key="5">
    <source>
        <dbReference type="Google" id="ProtNLM"/>
    </source>
</evidence>
<dbReference type="EMBL" id="JOKZ01000337">
    <property type="protein sequence ID" value="KKO99310.1"/>
    <property type="molecule type" value="Genomic_DNA"/>
</dbReference>
<dbReference type="GO" id="GO:0006515">
    <property type="term" value="P:protein quality control for misfolded or incompletely synthesized proteins"/>
    <property type="evidence" value="ECO:0007669"/>
    <property type="project" value="TreeGrafter"/>
</dbReference>
<accession>A0A0F9X254</accession>
<dbReference type="GO" id="GO:0051787">
    <property type="term" value="F:misfolded protein binding"/>
    <property type="evidence" value="ECO:0007669"/>
    <property type="project" value="TreeGrafter"/>
</dbReference>
<keyword evidence="2" id="KW-0472">Membrane</keyword>
<keyword evidence="2" id="KW-1133">Transmembrane helix</keyword>
<feature type="transmembrane region" description="Helical" evidence="2">
    <location>
        <begin position="140"/>
        <end position="163"/>
    </location>
</feature>
<dbReference type="Gene3D" id="1.25.40.10">
    <property type="entry name" value="Tetratricopeptide repeat domain"/>
    <property type="match status" value="1"/>
</dbReference>
<dbReference type="GO" id="GO:0031942">
    <property type="term" value="C:i-AAA complex"/>
    <property type="evidence" value="ECO:0007669"/>
    <property type="project" value="TreeGrafter"/>
</dbReference>
<gene>
    <name evidence="3" type="ORF">THAR02_08572</name>
</gene>
<dbReference type="InterPro" id="IPR040201">
    <property type="entry name" value="Mrg3-like"/>
</dbReference>
<dbReference type="SMART" id="SM00028">
    <property type="entry name" value="TPR"/>
    <property type="match status" value="2"/>
</dbReference>